<gene>
    <name evidence="2" type="ORF">ENX03_07370</name>
</gene>
<dbReference type="AlphaFoldDB" id="A0A7C3R553"/>
<dbReference type="EMBL" id="DTMM01000153">
    <property type="protein sequence ID" value="HFT93737.1"/>
    <property type="molecule type" value="Genomic_DNA"/>
</dbReference>
<keyword evidence="1" id="KW-1133">Transmembrane helix</keyword>
<proteinExistence type="predicted"/>
<organism evidence="2">
    <name type="scientific">Leptospirillum ferriphilum</name>
    <dbReference type="NCBI Taxonomy" id="178606"/>
    <lineage>
        <taxon>Bacteria</taxon>
        <taxon>Pseudomonadati</taxon>
        <taxon>Nitrospirota</taxon>
        <taxon>Nitrospiria</taxon>
        <taxon>Nitrospirales</taxon>
        <taxon>Nitrospiraceae</taxon>
        <taxon>Leptospirillum</taxon>
    </lineage>
</organism>
<evidence type="ECO:0000256" key="1">
    <source>
        <dbReference type="SAM" id="Phobius"/>
    </source>
</evidence>
<evidence type="ECO:0000313" key="2">
    <source>
        <dbReference type="EMBL" id="HFT93737.1"/>
    </source>
</evidence>
<keyword evidence="1" id="KW-0812">Transmembrane</keyword>
<keyword evidence="1" id="KW-0472">Membrane</keyword>
<name>A0A7C3R553_9BACT</name>
<protein>
    <submittedName>
        <fullName evidence="2">YtxH domain-containing protein</fullName>
    </submittedName>
</protein>
<accession>A0A7C3R553</accession>
<feature type="transmembrane region" description="Helical" evidence="1">
    <location>
        <begin position="12"/>
        <end position="30"/>
    </location>
</feature>
<comment type="caution">
    <text evidence="2">The sequence shown here is derived from an EMBL/GenBank/DDBJ whole genome shotgun (WGS) entry which is preliminary data.</text>
</comment>
<sequence>MPDSQRHPTESFLLFLAGTITGAAIVILSVPEIRKKTSERLEKTLSAIREETSGFLEEEKEHLTETARHLSVDARTLKDAYKAGWNAFREALARGEEGEAGESAPPS</sequence>
<reference evidence="2" key="1">
    <citation type="journal article" date="2020" name="mSystems">
        <title>Genome- and Community-Level Interaction Insights into Carbon Utilization and Element Cycling Functions of Hydrothermarchaeota in Hydrothermal Sediment.</title>
        <authorList>
            <person name="Zhou Z."/>
            <person name="Liu Y."/>
            <person name="Xu W."/>
            <person name="Pan J."/>
            <person name="Luo Z.H."/>
            <person name="Li M."/>
        </authorList>
    </citation>
    <scope>NUCLEOTIDE SEQUENCE [LARGE SCALE GENOMIC DNA]</scope>
    <source>
        <strain evidence="2">SpSt-902</strain>
    </source>
</reference>